<dbReference type="Pfam" id="PF00535">
    <property type="entry name" value="Glycos_transf_2"/>
    <property type="match status" value="1"/>
</dbReference>
<dbReference type="PANTHER" id="PTHR22916:SF3">
    <property type="entry name" value="UDP-GLCNAC:BETAGAL BETA-1,3-N-ACETYLGLUCOSAMINYLTRANSFERASE-LIKE PROTEIN 1"/>
    <property type="match status" value="1"/>
</dbReference>
<dbReference type="RefSeq" id="WP_254163615.1">
    <property type="nucleotide sequence ID" value="NZ_JAHESF010000011.1"/>
</dbReference>
<comment type="caution">
    <text evidence="2">The sequence shown here is derived from an EMBL/GenBank/DDBJ whole genome shotgun (WGS) entry which is preliminary data.</text>
</comment>
<dbReference type="Proteomes" id="UP001319200">
    <property type="component" value="Unassembled WGS sequence"/>
</dbReference>
<evidence type="ECO:0000313" key="3">
    <source>
        <dbReference type="Proteomes" id="UP001319200"/>
    </source>
</evidence>
<gene>
    <name evidence="2" type="ORF">KK083_12695</name>
</gene>
<dbReference type="InterPro" id="IPR001173">
    <property type="entry name" value="Glyco_trans_2-like"/>
</dbReference>
<dbReference type="EC" id="2.4.-.-" evidence="2"/>
<name>A0AAP2DMA3_9BACT</name>
<dbReference type="EMBL" id="JAHESF010000011">
    <property type="protein sequence ID" value="MBT1697742.1"/>
    <property type="molecule type" value="Genomic_DNA"/>
</dbReference>
<evidence type="ECO:0000313" key="2">
    <source>
        <dbReference type="EMBL" id="MBT1697742.1"/>
    </source>
</evidence>
<proteinExistence type="predicted"/>
<feature type="domain" description="Glycosyltransferase 2-like" evidence="1">
    <location>
        <begin position="7"/>
        <end position="149"/>
    </location>
</feature>
<dbReference type="PANTHER" id="PTHR22916">
    <property type="entry name" value="GLYCOSYLTRANSFERASE"/>
    <property type="match status" value="1"/>
</dbReference>
<keyword evidence="2" id="KW-0808">Transferase</keyword>
<sequence length="356" mass="41246">MSTPKVTVLMPVYNAGPFLREAMESILRQTFADFEFLIIDDGSTDDSVAIVESYNDARIRLFKNEKNLGISATLNKGIALSSTELIARMDADDISYPTRLQKQYDYMLRHPACALLSTWARVVTEDKKFVRLERYRSNFYYYNLTFECWMYHPTIMFRKKAAERVDMYSMPYSEDYDLFWKLSTRFEIGNLAEPLLDYRLSSSSLNAVTKKKEYDLANEQNVLRNIRYYMGDDFTISMPVLECLRHNFGPVVETGDMAEILACFSVLDAITERILRTENPNGDPRSIRAAHYFKKRFMLMELGKALPKAQSVGLLLRTNAWPILCALALHSLRWRIKEAIRIVGNPLRVLNPQRVV</sequence>
<evidence type="ECO:0000259" key="1">
    <source>
        <dbReference type="Pfam" id="PF00535"/>
    </source>
</evidence>
<organism evidence="2 3">
    <name type="scientific">Chryseosolibacter histidini</name>
    <dbReference type="NCBI Taxonomy" id="2782349"/>
    <lineage>
        <taxon>Bacteria</taxon>
        <taxon>Pseudomonadati</taxon>
        <taxon>Bacteroidota</taxon>
        <taxon>Cytophagia</taxon>
        <taxon>Cytophagales</taxon>
        <taxon>Chryseotaleaceae</taxon>
        <taxon>Chryseosolibacter</taxon>
    </lineage>
</organism>
<accession>A0AAP2DMA3</accession>
<keyword evidence="2" id="KW-0328">Glycosyltransferase</keyword>
<protein>
    <submittedName>
        <fullName evidence="2">Glycosyltransferase</fullName>
        <ecNumber evidence="2">2.4.-.-</ecNumber>
    </submittedName>
</protein>
<dbReference type="Gene3D" id="3.90.550.10">
    <property type="entry name" value="Spore Coat Polysaccharide Biosynthesis Protein SpsA, Chain A"/>
    <property type="match status" value="1"/>
</dbReference>
<dbReference type="AlphaFoldDB" id="A0AAP2DMA3"/>
<dbReference type="InterPro" id="IPR029044">
    <property type="entry name" value="Nucleotide-diphossugar_trans"/>
</dbReference>
<dbReference type="SUPFAM" id="SSF53448">
    <property type="entry name" value="Nucleotide-diphospho-sugar transferases"/>
    <property type="match status" value="1"/>
</dbReference>
<dbReference type="GO" id="GO:0016758">
    <property type="term" value="F:hexosyltransferase activity"/>
    <property type="evidence" value="ECO:0007669"/>
    <property type="project" value="UniProtKB-ARBA"/>
</dbReference>
<reference evidence="2 3" key="1">
    <citation type="submission" date="2021-05" db="EMBL/GenBank/DDBJ databases">
        <title>A Polyphasic approach of four new species of the genus Ohtaekwangia: Ohtaekwangia histidinii sp. nov., Ohtaekwangia cretensis sp. nov., Ohtaekwangia indiensis sp. nov., Ohtaekwangia reichenbachii sp. nov. from diverse environment.</title>
        <authorList>
            <person name="Octaviana S."/>
        </authorList>
    </citation>
    <scope>NUCLEOTIDE SEQUENCE [LARGE SCALE GENOMIC DNA]</scope>
    <source>
        <strain evidence="2 3">PWU4</strain>
    </source>
</reference>
<keyword evidence="3" id="KW-1185">Reference proteome</keyword>